<dbReference type="InterPro" id="IPR056911">
    <property type="entry name" value="Phage_Znf_bind_put"/>
</dbReference>
<proteinExistence type="predicted"/>
<dbReference type="AlphaFoldDB" id="A0A1I1SV16"/>
<protein>
    <recommendedName>
        <fullName evidence="1">DNA-binding phage zinc finger domain-containing protein</fullName>
    </recommendedName>
</protein>
<gene>
    <name evidence="2" type="ORF">SAMN02745121_00287</name>
</gene>
<dbReference type="RefSeq" id="WP_420814155.1">
    <property type="nucleotide sequence ID" value="NZ_FOMX01000002.1"/>
</dbReference>
<accession>A0A1I1SV16</accession>
<sequence length="81" mass="9037">MFIRTDAVYCPTCRARPGRPCANRGVRHIDHDNDTLAHRARILRADALADGACSDWRRDELLALILPLQTNGALLREGRAS</sequence>
<evidence type="ECO:0000259" key="1">
    <source>
        <dbReference type="Pfam" id="PF24623"/>
    </source>
</evidence>
<dbReference type="Pfam" id="PF24623">
    <property type="entry name" value="Phage_zn_bind_8"/>
    <property type="match status" value="1"/>
</dbReference>
<dbReference type="STRING" id="54.SAMN02745121_00287"/>
<reference evidence="3" key="1">
    <citation type="submission" date="2016-10" db="EMBL/GenBank/DDBJ databases">
        <authorList>
            <person name="Varghese N."/>
            <person name="Submissions S."/>
        </authorList>
    </citation>
    <scope>NUCLEOTIDE SEQUENCE [LARGE SCALE GENOMIC DNA]</scope>
    <source>
        <strain evidence="3">ATCC 25963</strain>
    </source>
</reference>
<name>A0A1I1SV16_9BACT</name>
<dbReference type="Proteomes" id="UP000199400">
    <property type="component" value="Unassembled WGS sequence"/>
</dbReference>
<evidence type="ECO:0000313" key="2">
    <source>
        <dbReference type="EMBL" id="SFD50182.1"/>
    </source>
</evidence>
<organism evidence="2 3">
    <name type="scientific">Nannocystis exedens</name>
    <dbReference type="NCBI Taxonomy" id="54"/>
    <lineage>
        <taxon>Bacteria</taxon>
        <taxon>Pseudomonadati</taxon>
        <taxon>Myxococcota</taxon>
        <taxon>Polyangia</taxon>
        <taxon>Nannocystales</taxon>
        <taxon>Nannocystaceae</taxon>
        <taxon>Nannocystis</taxon>
    </lineage>
</organism>
<keyword evidence="3" id="KW-1185">Reference proteome</keyword>
<dbReference type="EMBL" id="FOMX01000002">
    <property type="protein sequence ID" value="SFD50182.1"/>
    <property type="molecule type" value="Genomic_DNA"/>
</dbReference>
<feature type="domain" description="DNA-binding phage zinc finger" evidence="1">
    <location>
        <begin position="5"/>
        <end position="54"/>
    </location>
</feature>
<evidence type="ECO:0000313" key="3">
    <source>
        <dbReference type="Proteomes" id="UP000199400"/>
    </source>
</evidence>